<dbReference type="RefSeq" id="WP_124543081.1">
    <property type="nucleotide sequence ID" value="NZ_QUSW01000008.1"/>
</dbReference>
<dbReference type="InterPro" id="IPR050792">
    <property type="entry name" value="ADP-ribosylglycohydrolase"/>
</dbReference>
<feature type="binding site" evidence="3">
    <location>
        <position position="47"/>
    </location>
    <ligand>
        <name>Mg(2+)</name>
        <dbReference type="ChEBI" id="CHEBI:18420"/>
        <label>1</label>
    </ligand>
</feature>
<gene>
    <name evidence="4" type="ORF">DZC73_24890</name>
</gene>
<comment type="cofactor">
    <cofactor evidence="3">
        <name>Mg(2+)</name>
        <dbReference type="ChEBI" id="CHEBI:18420"/>
    </cofactor>
    <text evidence="3">Binds 2 magnesium ions per subunit.</text>
</comment>
<dbReference type="GO" id="GO:0016787">
    <property type="term" value="F:hydrolase activity"/>
    <property type="evidence" value="ECO:0007669"/>
    <property type="project" value="UniProtKB-KW"/>
</dbReference>
<organism evidence="4 5">
    <name type="scientific">Piscinibacter terrae</name>
    <dbReference type="NCBI Taxonomy" id="2496871"/>
    <lineage>
        <taxon>Bacteria</taxon>
        <taxon>Pseudomonadati</taxon>
        <taxon>Pseudomonadota</taxon>
        <taxon>Betaproteobacteria</taxon>
        <taxon>Burkholderiales</taxon>
        <taxon>Sphaerotilaceae</taxon>
        <taxon>Piscinibacter</taxon>
    </lineage>
</organism>
<evidence type="ECO:0000313" key="5">
    <source>
        <dbReference type="Proteomes" id="UP000267464"/>
    </source>
</evidence>
<proteinExistence type="inferred from homology"/>
<feature type="binding site" evidence="3">
    <location>
        <position position="46"/>
    </location>
    <ligand>
        <name>Mg(2+)</name>
        <dbReference type="ChEBI" id="CHEBI:18420"/>
        <label>1</label>
    </ligand>
</feature>
<dbReference type="PANTHER" id="PTHR16222:SF24">
    <property type="entry name" value="ADP-RIBOSYLHYDROLASE ARH3"/>
    <property type="match status" value="1"/>
</dbReference>
<feature type="binding site" evidence="3">
    <location>
        <position position="48"/>
    </location>
    <ligand>
        <name>Mg(2+)</name>
        <dbReference type="ChEBI" id="CHEBI:18420"/>
        <label>1</label>
    </ligand>
</feature>
<dbReference type="Pfam" id="PF03747">
    <property type="entry name" value="ADP_ribosyl_GH"/>
    <property type="match status" value="1"/>
</dbReference>
<evidence type="ECO:0000313" key="4">
    <source>
        <dbReference type="EMBL" id="RQP22232.1"/>
    </source>
</evidence>
<dbReference type="OrthoDB" id="9798107at2"/>
<sequence>MLIELAIGDAYGAGFEYAADRIVKERNDLSGYIKHPRHDITPGCYTDDTQMSIAIAEAIADNDPWTPQALAERFVRAFKRDPREGYASRFYDFLQEIRDADEFLARIHADSEKSGAAMRASPIGVFASIDEVKDRAAVQARITHDTPGGVNSAMAAALMTHFFLHGHGAKAGLGRFLESHVPGPWTQPWKGKVGAEGMGAVHAAVHAVMSHDSMSAILRACIAYTGDVDTVATVALAAASCAPDVAQDLPGVLLDGLERGPFGHAYLMELDGRLMSRCRSLI</sequence>
<dbReference type="Proteomes" id="UP000267464">
    <property type="component" value="Unassembled WGS sequence"/>
</dbReference>
<protein>
    <submittedName>
        <fullName evidence="4">ADP-ribosylglycohydrolase family protein</fullName>
    </submittedName>
</protein>
<evidence type="ECO:0000256" key="2">
    <source>
        <dbReference type="ARBA" id="ARBA00022801"/>
    </source>
</evidence>
<reference evidence="4 5" key="2">
    <citation type="submission" date="2018-12" db="EMBL/GenBank/DDBJ databases">
        <title>Rhizobacter gummiphilus sp. nov., a rubber-degrading bacterium isolated from the soil of a botanical garden in Japan.</title>
        <authorList>
            <person name="Shunsuke S.S."/>
        </authorList>
    </citation>
    <scope>NUCLEOTIDE SEQUENCE [LARGE SCALE GENOMIC DNA]</scope>
    <source>
        <strain evidence="4 5">S-16</strain>
    </source>
</reference>
<reference evidence="4 5" key="1">
    <citation type="submission" date="2018-08" db="EMBL/GenBank/DDBJ databases">
        <authorList>
            <person name="Khan S.A."/>
            <person name="Jeon C.O."/>
            <person name="Chun B.H."/>
            <person name="Jeong S.E."/>
        </authorList>
    </citation>
    <scope>NUCLEOTIDE SEQUENCE [LARGE SCALE GENOMIC DNA]</scope>
    <source>
        <strain evidence="4 5">S-16</strain>
    </source>
</reference>
<accession>A0A3N7ITR4</accession>
<keyword evidence="5" id="KW-1185">Reference proteome</keyword>
<dbReference type="SUPFAM" id="SSF101478">
    <property type="entry name" value="ADP-ribosylglycohydrolase"/>
    <property type="match status" value="1"/>
</dbReference>
<dbReference type="PANTHER" id="PTHR16222">
    <property type="entry name" value="ADP-RIBOSYLGLYCOHYDROLASE"/>
    <property type="match status" value="1"/>
</dbReference>
<name>A0A3N7ITR4_9BURK</name>
<keyword evidence="3" id="KW-0479">Metal-binding</keyword>
<comment type="similarity">
    <text evidence="1">Belongs to the ADP-ribosylglycohydrolase family.</text>
</comment>
<dbReference type="InterPro" id="IPR005502">
    <property type="entry name" value="Ribosyl_crysJ1"/>
</dbReference>
<dbReference type="AlphaFoldDB" id="A0A3N7ITR4"/>
<comment type="caution">
    <text evidence="4">The sequence shown here is derived from an EMBL/GenBank/DDBJ whole genome shotgun (WGS) entry which is preliminary data.</text>
</comment>
<dbReference type="GO" id="GO:0046872">
    <property type="term" value="F:metal ion binding"/>
    <property type="evidence" value="ECO:0007669"/>
    <property type="project" value="UniProtKB-KW"/>
</dbReference>
<evidence type="ECO:0000256" key="1">
    <source>
        <dbReference type="ARBA" id="ARBA00010702"/>
    </source>
</evidence>
<keyword evidence="2 4" id="KW-0378">Hydrolase</keyword>
<dbReference type="EMBL" id="QUSW01000008">
    <property type="protein sequence ID" value="RQP22232.1"/>
    <property type="molecule type" value="Genomic_DNA"/>
</dbReference>
<keyword evidence="3" id="KW-0460">Magnesium</keyword>
<dbReference type="Gene3D" id="1.10.4080.10">
    <property type="entry name" value="ADP-ribosylation/Crystallin J1"/>
    <property type="match status" value="1"/>
</dbReference>
<dbReference type="InterPro" id="IPR036705">
    <property type="entry name" value="Ribosyl_crysJ1_sf"/>
</dbReference>
<evidence type="ECO:0000256" key="3">
    <source>
        <dbReference type="PIRSR" id="PIRSR605502-1"/>
    </source>
</evidence>